<accession>A0A644YRN0</accession>
<sequence length="144" mass="15857">MRSGYRDLERLILVGCQRGQRSGRQLLRKRRIRRHIPRGSRTPPDDNILILEKIICLDLAAGARGRLSQKPFFDGQVAPVAGGIQSGIGRIIHFVRGQGAFGGLAASQITHLRCGQDAPVNINFIQFAQIGYSTAAQSKPHTFE</sequence>
<proteinExistence type="predicted"/>
<evidence type="ECO:0000313" key="1">
    <source>
        <dbReference type="EMBL" id="MPM28734.1"/>
    </source>
</evidence>
<protein>
    <submittedName>
        <fullName evidence="1">Uncharacterized protein</fullName>
    </submittedName>
</protein>
<gene>
    <name evidence="1" type="ORF">SDC9_75262</name>
</gene>
<organism evidence="1">
    <name type="scientific">bioreactor metagenome</name>
    <dbReference type="NCBI Taxonomy" id="1076179"/>
    <lineage>
        <taxon>unclassified sequences</taxon>
        <taxon>metagenomes</taxon>
        <taxon>ecological metagenomes</taxon>
    </lineage>
</organism>
<comment type="caution">
    <text evidence="1">The sequence shown here is derived from an EMBL/GenBank/DDBJ whole genome shotgun (WGS) entry which is preliminary data.</text>
</comment>
<dbReference type="EMBL" id="VSSQ01005333">
    <property type="protein sequence ID" value="MPM28734.1"/>
    <property type="molecule type" value="Genomic_DNA"/>
</dbReference>
<dbReference type="AlphaFoldDB" id="A0A644YRN0"/>
<reference evidence="1" key="1">
    <citation type="submission" date="2019-08" db="EMBL/GenBank/DDBJ databases">
        <authorList>
            <person name="Kucharzyk K."/>
            <person name="Murdoch R.W."/>
            <person name="Higgins S."/>
            <person name="Loffler F."/>
        </authorList>
    </citation>
    <scope>NUCLEOTIDE SEQUENCE</scope>
</reference>
<name>A0A644YRN0_9ZZZZ</name>